<dbReference type="AlphaFoldDB" id="A0A2C4PVG8"/>
<dbReference type="EMBL" id="NUSP01000038">
    <property type="protein sequence ID" value="PHD56213.1"/>
    <property type="molecule type" value="Genomic_DNA"/>
</dbReference>
<evidence type="ECO:0000256" key="1">
    <source>
        <dbReference type="SAM" id="MobiDB-lite"/>
    </source>
</evidence>
<keyword evidence="2" id="KW-0732">Signal</keyword>
<feature type="region of interest" description="Disordered" evidence="1">
    <location>
        <begin position="25"/>
        <end position="89"/>
    </location>
</feature>
<evidence type="ECO:0000313" key="3">
    <source>
        <dbReference type="EMBL" id="PHD56213.1"/>
    </source>
</evidence>
<dbReference type="PROSITE" id="PS51257">
    <property type="entry name" value="PROKAR_LIPOPROTEIN"/>
    <property type="match status" value="1"/>
</dbReference>
<evidence type="ECO:0000256" key="2">
    <source>
        <dbReference type="SAM" id="SignalP"/>
    </source>
</evidence>
<feature type="compositionally biased region" description="Basic and acidic residues" evidence="1">
    <location>
        <begin position="27"/>
        <end position="89"/>
    </location>
</feature>
<protein>
    <recommendedName>
        <fullName evidence="5">Lipoprotein</fullName>
    </recommendedName>
</protein>
<comment type="caution">
    <text evidence="3">The sequence shown here is derived from an EMBL/GenBank/DDBJ whole genome shotgun (WGS) entry which is preliminary data.</text>
</comment>
<reference evidence="3 4" key="1">
    <citation type="submission" date="2017-09" db="EMBL/GenBank/DDBJ databases">
        <title>Large-scale bioinformatics analysis of Bacillus genomes uncovers conserved roles of natural products in bacterial physiology.</title>
        <authorList>
            <consortium name="Agbiome Team Llc"/>
            <person name="Bleich R.M."/>
            <person name="Grubbs K.J."/>
            <person name="Santa Maria K.C."/>
            <person name="Allen S.E."/>
            <person name="Farag S."/>
            <person name="Shank E.A."/>
            <person name="Bowers A."/>
        </authorList>
    </citation>
    <scope>NUCLEOTIDE SEQUENCE [LARGE SCALE GENOMIC DNA]</scope>
    <source>
        <strain evidence="3 4">AFS044295</strain>
    </source>
</reference>
<evidence type="ECO:0000313" key="4">
    <source>
        <dbReference type="Proteomes" id="UP000223364"/>
    </source>
</evidence>
<accession>A0A2C4PVG8</accession>
<evidence type="ECO:0008006" key="5">
    <source>
        <dbReference type="Google" id="ProtNLM"/>
    </source>
</evidence>
<sequence length="218" mass="25046">MGNRWLNKFGLVIIGVSLALATGCTPQDKETAAQEQAQKEEQKAQKQAEKEAEKQRKQQEKEDKEAQKQAEKEQKAEEKAKKDEENKEVKFKEGVEKTVKKTIGKSDVESVEINTNFELPEPNNKVVLLNLVNATDKILVWNDTTNILKELAKEKEIQKVIFVWKAELTDTYGNKKTDPVVKMNIDRETIDKINFDNFLYKNLPTVVSDYWQHPALAK</sequence>
<feature type="chain" id="PRO_5038664269" description="Lipoprotein" evidence="2">
    <location>
        <begin position="22"/>
        <end position="218"/>
    </location>
</feature>
<feature type="signal peptide" evidence="2">
    <location>
        <begin position="1"/>
        <end position="21"/>
    </location>
</feature>
<dbReference type="RefSeq" id="WP_098816125.1">
    <property type="nucleotide sequence ID" value="NZ_NUSP01000038.1"/>
</dbReference>
<name>A0A2C4PVG8_9BACI</name>
<organism evidence="3 4">
    <name type="scientific">Bacillus wiedmannii</name>
    <dbReference type="NCBI Taxonomy" id="1890302"/>
    <lineage>
        <taxon>Bacteria</taxon>
        <taxon>Bacillati</taxon>
        <taxon>Bacillota</taxon>
        <taxon>Bacilli</taxon>
        <taxon>Bacillales</taxon>
        <taxon>Bacillaceae</taxon>
        <taxon>Bacillus</taxon>
        <taxon>Bacillus cereus group</taxon>
    </lineage>
</organism>
<gene>
    <name evidence="3" type="ORF">COF57_28030</name>
</gene>
<dbReference type="Proteomes" id="UP000223364">
    <property type="component" value="Unassembled WGS sequence"/>
</dbReference>
<proteinExistence type="predicted"/>